<evidence type="ECO:0000256" key="2">
    <source>
        <dbReference type="ARBA" id="ARBA00010427"/>
    </source>
</evidence>
<keyword evidence="4" id="KW-0539">Nucleus</keyword>
<dbReference type="GO" id="GO:0000993">
    <property type="term" value="F:RNA polymerase II complex binding"/>
    <property type="evidence" value="ECO:0007669"/>
    <property type="project" value="TreeGrafter"/>
</dbReference>
<dbReference type="InterPro" id="IPR007852">
    <property type="entry name" value="Cdc73/Parafibromin"/>
</dbReference>
<dbReference type="InterPro" id="IPR031336">
    <property type="entry name" value="CDC73_C"/>
</dbReference>
<organism evidence="6 7">
    <name type="scientific">Pichia sorbitophila (strain ATCC MYA-4447 / BCRC 22081 / CBS 7064 / NBRC 10061 / NRRL Y-12695)</name>
    <name type="common">Hybrid yeast</name>
    <dbReference type="NCBI Taxonomy" id="559304"/>
    <lineage>
        <taxon>Eukaryota</taxon>
        <taxon>Fungi</taxon>
        <taxon>Dikarya</taxon>
        <taxon>Ascomycota</taxon>
        <taxon>Saccharomycotina</taxon>
        <taxon>Pichiomycetes</taxon>
        <taxon>Debaryomycetaceae</taxon>
        <taxon>Millerozyma</taxon>
    </lineage>
</organism>
<dbReference type="OrthoDB" id="2186602at2759"/>
<evidence type="ECO:0000313" key="7">
    <source>
        <dbReference type="Proteomes" id="UP000005222"/>
    </source>
</evidence>
<protein>
    <submittedName>
        <fullName evidence="6">Piso0_000189 protein</fullName>
    </submittedName>
</protein>
<evidence type="ECO:0000256" key="1">
    <source>
        <dbReference type="ARBA" id="ARBA00004123"/>
    </source>
</evidence>
<dbReference type="InParanoid" id="G8YUR9"/>
<dbReference type="Pfam" id="PF05179">
    <property type="entry name" value="CDC73_C"/>
    <property type="match status" value="1"/>
</dbReference>
<keyword evidence="3" id="KW-0804">Transcription</keyword>
<dbReference type="EMBL" id="FO082059">
    <property type="protein sequence ID" value="CCE72602.1"/>
    <property type="molecule type" value="Genomic_DNA"/>
</dbReference>
<dbReference type="GO" id="GO:0016593">
    <property type="term" value="C:Cdc73/Paf1 complex"/>
    <property type="evidence" value="ECO:0007669"/>
    <property type="project" value="InterPro"/>
</dbReference>
<dbReference type="PANTHER" id="PTHR12466">
    <property type="entry name" value="CDC73 DOMAIN PROTEIN"/>
    <property type="match status" value="1"/>
</dbReference>
<comment type="subcellular location">
    <subcellularLocation>
        <location evidence="1">Nucleus</location>
    </subcellularLocation>
</comment>
<dbReference type="PANTHER" id="PTHR12466:SF8">
    <property type="entry name" value="PARAFIBROMIN"/>
    <property type="match status" value="1"/>
</dbReference>
<dbReference type="Gene3D" id="3.40.50.11990">
    <property type="entry name" value="RNA polymerase II accessory factor, Cdc73 C-terminal domain"/>
    <property type="match status" value="1"/>
</dbReference>
<accession>G8YUR9</accession>
<evidence type="ECO:0000259" key="5">
    <source>
        <dbReference type="Pfam" id="PF05179"/>
    </source>
</evidence>
<evidence type="ECO:0000256" key="4">
    <source>
        <dbReference type="ARBA" id="ARBA00023242"/>
    </source>
</evidence>
<sequence>MSDIASLKPLRDATINKVPVILVKSHDNQQETTDNIKEATHVKFGEDGTLYSLETQTNFYNEEKPQSLRAVIFCWLHEKSSIVDYKNECIEYGISDFKFLVKTELTTWLIGNSETCAFIKGETSKAEGAEVSKTSLSSARKRKLDDPQIERISKHERESVDHNAMLRGSKNIDFSFLISDAKKFISQLKRSKPSSNGSAKNNAPKKSPIIIISPATTSLITLNNVKEFLEEGRFTEPNVSSTSKPENGVVTIHHKSERLIPAASQITVVDNVDMFTKPEYWDRVVAIFTTGQTWQFAKYKYSKPEILFQRYSGFYVSYEGEVTPKQIKDWNVTELKIGRGEKRFKDKMIVRDFWASIEKVLISKGYGNTSY</sequence>
<dbReference type="HOGENOM" id="CLU_025849_2_0_1"/>
<gene>
    <name evidence="6" type="primary">Piso0_000189</name>
    <name evidence="6" type="ORF">GNLVRS01_PISO0A03894g</name>
</gene>
<dbReference type="OMA" id="GYYFHFA"/>
<dbReference type="STRING" id="559304.G8YUR9"/>
<evidence type="ECO:0000256" key="3">
    <source>
        <dbReference type="ARBA" id="ARBA00023163"/>
    </source>
</evidence>
<keyword evidence="7" id="KW-1185">Reference proteome</keyword>
<dbReference type="FunCoup" id="G8YUR9">
    <property type="interactions" value="366"/>
</dbReference>
<dbReference type="InterPro" id="IPR038103">
    <property type="entry name" value="CDC73_C_sf"/>
</dbReference>
<feature type="domain" description="Cell division control protein 73 C-terminal" evidence="5">
    <location>
        <begin position="205"/>
        <end position="359"/>
    </location>
</feature>
<dbReference type="Proteomes" id="UP000005222">
    <property type="component" value="Chromosome A"/>
</dbReference>
<comment type="similarity">
    <text evidence="2">Belongs to the CDC73 family.</text>
</comment>
<dbReference type="eggNOG" id="KOG3786">
    <property type="taxonomic scope" value="Eukaryota"/>
</dbReference>
<dbReference type="AlphaFoldDB" id="G8YUR9"/>
<proteinExistence type="inferred from homology"/>
<dbReference type="GO" id="GO:0006368">
    <property type="term" value="P:transcription elongation by RNA polymerase II"/>
    <property type="evidence" value="ECO:0007669"/>
    <property type="project" value="InterPro"/>
</dbReference>
<name>G8YUR9_PICSO</name>
<evidence type="ECO:0000313" key="6">
    <source>
        <dbReference type="EMBL" id="CCE72602.1"/>
    </source>
</evidence>
<reference evidence="6 7" key="1">
    <citation type="journal article" date="2012" name="G3 (Bethesda)">
        <title>Pichia sorbitophila, an interspecies yeast hybrid reveals early steps of genome resolution following polyploidization.</title>
        <authorList>
            <person name="Leh Louis V."/>
            <person name="Despons L."/>
            <person name="Friedrich A."/>
            <person name="Martin T."/>
            <person name="Durrens P."/>
            <person name="Casaregola S."/>
            <person name="Neuveglise C."/>
            <person name="Fairhead C."/>
            <person name="Marck C."/>
            <person name="Cruz J.A."/>
            <person name="Straub M.L."/>
            <person name="Kugler V."/>
            <person name="Sacerdot C."/>
            <person name="Uzunov Z."/>
            <person name="Thierry A."/>
            <person name="Weiss S."/>
            <person name="Bleykasten C."/>
            <person name="De Montigny J."/>
            <person name="Jacques N."/>
            <person name="Jung P."/>
            <person name="Lemaire M."/>
            <person name="Mallet S."/>
            <person name="Morel G."/>
            <person name="Richard G.F."/>
            <person name="Sarkar A."/>
            <person name="Savel G."/>
            <person name="Schacherer J."/>
            <person name="Seret M.L."/>
            <person name="Talla E."/>
            <person name="Samson G."/>
            <person name="Jubin C."/>
            <person name="Poulain J."/>
            <person name="Vacherie B."/>
            <person name="Barbe V."/>
            <person name="Pelletier E."/>
            <person name="Sherman D.J."/>
            <person name="Westhof E."/>
            <person name="Weissenbach J."/>
            <person name="Baret P.V."/>
            <person name="Wincker P."/>
            <person name="Gaillardin C."/>
            <person name="Dujon B."/>
            <person name="Souciet J.L."/>
        </authorList>
    </citation>
    <scope>NUCLEOTIDE SEQUENCE [LARGE SCALE GENOMIC DNA]</scope>
    <source>
        <strain evidence="7">ATCC MYA-4447 / BCRC 22081 / CBS 7064 / NBRC 10061 / NRRL Y-12695</strain>
    </source>
</reference>
<dbReference type="GO" id="GO:0032968">
    <property type="term" value="P:positive regulation of transcription elongation by RNA polymerase II"/>
    <property type="evidence" value="ECO:0007669"/>
    <property type="project" value="TreeGrafter"/>
</dbReference>